<keyword evidence="9 17" id="KW-0418">Kinase</keyword>
<name>A0A398CRM0_9BACL</name>
<feature type="transmembrane region" description="Helical" evidence="14">
    <location>
        <begin position="176"/>
        <end position="197"/>
    </location>
</feature>
<dbReference type="Pfam" id="PF00512">
    <property type="entry name" value="HisKA"/>
    <property type="match status" value="1"/>
</dbReference>
<evidence type="ECO:0000256" key="13">
    <source>
        <dbReference type="ARBA" id="ARBA00023136"/>
    </source>
</evidence>
<dbReference type="PROSITE" id="PS50109">
    <property type="entry name" value="HIS_KIN"/>
    <property type="match status" value="1"/>
</dbReference>
<keyword evidence="8" id="KW-0547">Nucleotide-binding</keyword>
<comment type="caution">
    <text evidence="17">The sequence shown here is derived from an EMBL/GenBank/DDBJ whole genome shotgun (WGS) entry which is preliminary data.</text>
</comment>
<gene>
    <name evidence="17" type="ORF">D3H35_02140</name>
</gene>
<dbReference type="OrthoDB" id="14660at2"/>
<keyword evidence="6" id="KW-0808">Transferase</keyword>
<evidence type="ECO:0000256" key="1">
    <source>
        <dbReference type="ARBA" id="ARBA00000085"/>
    </source>
</evidence>
<dbReference type="CDD" id="cd06225">
    <property type="entry name" value="HAMP"/>
    <property type="match status" value="1"/>
</dbReference>
<feature type="domain" description="HAMP" evidence="16">
    <location>
        <begin position="197"/>
        <end position="249"/>
    </location>
</feature>
<dbReference type="AlphaFoldDB" id="A0A398CRM0"/>
<keyword evidence="7 14" id="KW-0812">Transmembrane</keyword>
<dbReference type="PANTHER" id="PTHR45528">
    <property type="entry name" value="SENSOR HISTIDINE KINASE CPXA"/>
    <property type="match status" value="1"/>
</dbReference>
<accession>A0A398CRM0</accession>
<dbReference type="RefSeq" id="WP_119147572.1">
    <property type="nucleotide sequence ID" value="NZ_JBHSOV010000044.1"/>
</dbReference>
<comment type="subcellular location">
    <subcellularLocation>
        <location evidence="2">Cell membrane</location>
        <topology evidence="2">Multi-pass membrane protein</topology>
    </subcellularLocation>
</comment>
<dbReference type="Proteomes" id="UP000266340">
    <property type="component" value="Unassembled WGS sequence"/>
</dbReference>
<comment type="catalytic activity">
    <reaction evidence="1">
        <text>ATP + protein L-histidine = ADP + protein N-phospho-L-histidine.</text>
        <dbReference type="EC" id="2.7.13.3"/>
    </reaction>
</comment>
<dbReference type="SMART" id="SM00387">
    <property type="entry name" value="HATPase_c"/>
    <property type="match status" value="1"/>
</dbReference>
<keyword evidence="12" id="KW-0902">Two-component regulatory system</keyword>
<dbReference type="InterPro" id="IPR036890">
    <property type="entry name" value="HATPase_C_sf"/>
</dbReference>
<proteinExistence type="predicted"/>
<dbReference type="SMART" id="SM00388">
    <property type="entry name" value="HisKA"/>
    <property type="match status" value="1"/>
</dbReference>
<feature type="transmembrane region" description="Helical" evidence="14">
    <location>
        <begin position="20"/>
        <end position="42"/>
    </location>
</feature>
<evidence type="ECO:0000313" key="18">
    <source>
        <dbReference type="Proteomes" id="UP000266340"/>
    </source>
</evidence>
<evidence type="ECO:0000256" key="10">
    <source>
        <dbReference type="ARBA" id="ARBA00022840"/>
    </source>
</evidence>
<dbReference type="InterPro" id="IPR005467">
    <property type="entry name" value="His_kinase_dom"/>
</dbReference>
<dbReference type="InterPro" id="IPR003594">
    <property type="entry name" value="HATPase_dom"/>
</dbReference>
<reference evidence="17 18" key="1">
    <citation type="submission" date="2018-09" db="EMBL/GenBank/DDBJ databases">
        <title>Cohnella cavernae sp. nov., isolated from a karst cave.</title>
        <authorList>
            <person name="Zhu H."/>
        </authorList>
    </citation>
    <scope>NUCLEOTIDE SEQUENCE [LARGE SCALE GENOMIC DNA]</scope>
    <source>
        <strain evidence="17 18">K2E09-144</strain>
    </source>
</reference>
<dbReference type="SUPFAM" id="SSF158472">
    <property type="entry name" value="HAMP domain-like"/>
    <property type="match status" value="1"/>
</dbReference>
<keyword evidence="4" id="KW-1003">Cell membrane</keyword>
<evidence type="ECO:0000256" key="14">
    <source>
        <dbReference type="SAM" id="Phobius"/>
    </source>
</evidence>
<dbReference type="Gene3D" id="1.10.287.130">
    <property type="match status" value="1"/>
</dbReference>
<keyword evidence="18" id="KW-1185">Reference proteome</keyword>
<keyword evidence="5" id="KW-0597">Phosphoprotein</keyword>
<evidence type="ECO:0000256" key="3">
    <source>
        <dbReference type="ARBA" id="ARBA00012438"/>
    </source>
</evidence>
<dbReference type="EC" id="2.7.13.3" evidence="3"/>
<dbReference type="Gene3D" id="3.30.565.10">
    <property type="entry name" value="Histidine kinase-like ATPase, C-terminal domain"/>
    <property type="match status" value="1"/>
</dbReference>
<feature type="domain" description="Histidine kinase" evidence="15">
    <location>
        <begin position="264"/>
        <end position="461"/>
    </location>
</feature>
<dbReference type="InterPro" id="IPR050398">
    <property type="entry name" value="HssS/ArlS-like"/>
</dbReference>
<evidence type="ECO:0000256" key="5">
    <source>
        <dbReference type="ARBA" id="ARBA00022553"/>
    </source>
</evidence>
<dbReference type="GO" id="GO:0005886">
    <property type="term" value="C:plasma membrane"/>
    <property type="evidence" value="ECO:0007669"/>
    <property type="project" value="UniProtKB-SubCell"/>
</dbReference>
<dbReference type="PANTHER" id="PTHR45528:SF1">
    <property type="entry name" value="SENSOR HISTIDINE KINASE CPXA"/>
    <property type="match status" value="1"/>
</dbReference>
<evidence type="ECO:0000259" key="15">
    <source>
        <dbReference type="PROSITE" id="PS50109"/>
    </source>
</evidence>
<dbReference type="CDD" id="cd00082">
    <property type="entry name" value="HisKA"/>
    <property type="match status" value="1"/>
</dbReference>
<organism evidence="17 18">
    <name type="scientific">Cohnella faecalis</name>
    <dbReference type="NCBI Taxonomy" id="2315694"/>
    <lineage>
        <taxon>Bacteria</taxon>
        <taxon>Bacillati</taxon>
        <taxon>Bacillota</taxon>
        <taxon>Bacilli</taxon>
        <taxon>Bacillales</taxon>
        <taxon>Paenibacillaceae</taxon>
        <taxon>Cohnella</taxon>
    </lineage>
</organism>
<protein>
    <recommendedName>
        <fullName evidence="3">histidine kinase</fullName>
        <ecNumber evidence="3">2.7.13.3</ecNumber>
    </recommendedName>
</protein>
<evidence type="ECO:0000313" key="17">
    <source>
        <dbReference type="EMBL" id="RIE05192.1"/>
    </source>
</evidence>
<evidence type="ECO:0000256" key="2">
    <source>
        <dbReference type="ARBA" id="ARBA00004651"/>
    </source>
</evidence>
<evidence type="ECO:0000256" key="6">
    <source>
        <dbReference type="ARBA" id="ARBA00022679"/>
    </source>
</evidence>
<dbReference type="Gene3D" id="6.10.340.10">
    <property type="match status" value="1"/>
</dbReference>
<dbReference type="GO" id="GO:0005524">
    <property type="term" value="F:ATP binding"/>
    <property type="evidence" value="ECO:0007669"/>
    <property type="project" value="UniProtKB-KW"/>
</dbReference>
<keyword evidence="13 14" id="KW-0472">Membrane</keyword>
<dbReference type="Pfam" id="PF02518">
    <property type="entry name" value="HATPase_c"/>
    <property type="match status" value="1"/>
</dbReference>
<dbReference type="EMBL" id="QXJM01000015">
    <property type="protein sequence ID" value="RIE05192.1"/>
    <property type="molecule type" value="Genomic_DNA"/>
</dbReference>
<dbReference type="InterPro" id="IPR036097">
    <property type="entry name" value="HisK_dim/P_sf"/>
</dbReference>
<evidence type="ECO:0000256" key="7">
    <source>
        <dbReference type="ARBA" id="ARBA00022692"/>
    </source>
</evidence>
<dbReference type="InterPro" id="IPR003661">
    <property type="entry name" value="HisK_dim/P_dom"/>
</dbReference>
<evidence type="ECO:0000259" key="16">
    <source>
        <dbReference type="PROSITE" id="PS50885"/>
    </source>
</evidence>
<evidence type="ECO:0000256" key="11">
    <source>
        <dbReference type="ARBA" id="ARBA00022989"/>
    </source>
</evidence>
<evidence type="ECO:0000256" key="12">
    <source>
        <dbReference type="ARBA" id="ARBA00023012"/>
    </source>
</evidence>
<sequence length="469" mass="53016">MKRLLRAFKLRQSLLSQYLLIVLAALLLLPLSSPLVSLLLYWPLRASVDPAEALYRDGEKLEKMWRSEAAKLEGAADGQVDETLRKLKIEYPRADMFWVDESGKTRLTLTASKDIPAIWNASYTVRFMKERTGGDPFTVIGFIGEGERRGFMVFELARSTMNSGRGWSGANMELRWIFAGFLLILLLFLLVSLLFFYRIRRRLVRLQKAMTVPSDTGIPGPVNALNEDEIGRLERSFNRMVQKLEDSREREIEEEALRRDLIAKLSHDLRTPLTTIRGHAFSLKQEALTDKGKSSIELIERKTDYLGQLIENLISYSLLTSGKYPYRQQRVDIVRLARTHFAGWYPVFEQNGFEIDSELSENAFYWEADPQWLERVLDNILQNVLRHAKSGRFVALHVSACNGGSIAIRDRGPGMTGDSEEKGMGIGLSIATLMLKEMNLSAHVTTGVSGTIFIVASNAAPSDSFLTEA</sequence>
<evidence type="ECO:0000256" key="4">
    <source>
        <dbReference type="ARBA" id="ARBA00022475"/>
    </source>
</evidence>
<evidence type="ECO:0000256" key="9">
    <source>
        <dbReference type="ARBA" id="ARBA00022777"/>
    </source>
</evidence>
<keyword evidence="10" id="KW-0067">ATP-binding</keyword>
<dbReference type="GO" id="GO:0000155">
    <property type="term" value="F:phosphorelay sensor kinase activity"/>
    <property type="evidence" value="ECO:0007669"/>
    <property type="project" value="InterPro"/>
</dbReference>
<evidence type="ECO:0000256" key="8">
    <source>
        <dbReference type="ARBA" id="ARBA00022741"/>
    </source>
</evidence>
<dbReference type="SUPFAM" id="SSF47384">
    <property type="entry name" value="Homodimeric domain of signal transducing histidine kinase"/>
    <property type="match status" value="1"/>
</dbReference>
<dbReference type="SUPFAM" id="SSF55874">
    <property type="entry name" value="ATPase domain of HSP90 chaperone/DNA topoisomerase II/histidine kinase"/>
    <property type="match status" value="1"/>
</dbReference>
<keyword evidence="11 14" id="KW-1133">Transmembrane helix</keyword>
<dbReference type="SMART" id="SM00304">
    <property type="entry name" value="HAMP"/>
    <property type="match status" value="1"/>
</dbReference>
<dbReference type="PROSITE" id="PS50885">
    <property type="entry name" value="HAMP"/>
    <property type="match status" value="1"/>
</dbReference>
<dbReference type="InterPro" id="IPR003660">
    <property type="entry name" value="HAMP_dom"/>
</dbReference>